<dbReference type="SMART" id="SM01360">
    <property type="entry name" value="A2M"/>
    <property type="match status" value="1"/>
</dbReference>
<evidence type="ECO:0000256" key="5">
    <source>
        <dbReference type="ARBA" id="ARBA00022900"/>
    </source>
</evidence>
<evidence type="ECO:0000256" key="6">
    <source>
        <dbReference type="ARBA" id="ARBA00022966"/>
    </source>
</evidence>
<comment type="subcellular location">
    <subcellularLocation>
        <location evidence="1">Secreted</location>
    </subcellularLocation>
</comment>
<dbReference type="InterPro" id="IPR050473">
    <property type="entry name" value="A2M/Complement_sys"/>
</dbReference>
<protein>
    <recommendedName>
        <fullName evidence="12">Complement C3</fullName>
    </recommendedName>
</protein>
<dbReference type="InterPro" id="IPR013783">
    <property type="entry name" value="Ig-like_fold"/>
</dbReference>
<dbReference type="Pfam" id="PF00207">
    <property type="entry name" value="A2M"/>
    <property type="match status" value="1"/>
</dbReference>
<dbReference type="Gene3D" id="2.60.40.10">
    <property type="entry name" value="Immunoglobulins"/>
    <property type="match status" value="2"/>
</dbReference>
<organism evidence="10 11">
    <name type="scientific">Engystomops pustulosus</name>
    <name type="common">Tungara frog</name>
    <name type="synonym">Physalaemus pustulosus</name>
    <dbReference type="NCBI Taxonomy" id="76066"/>
    <lineage>
        <taxon>Eukaryota</taxon>
        <taxon>Metazoa</taxon>
        <taxon>Chordata</taxon>
        <taxon>Craniata</taxon>
        <taxon>Vertebrata</taxon>
        <taxon>Euteleostomi</taxon>
        <taxon>Amphibia</taxon>
        <taxon>Batrachia</taxon>
        <taxon>Anura</taxon>
        <taxon>Neobatrachia</taxon>
        <taxon>Hyloidea</taxon>
        <taxon>Leptodactylidae</taxon>
        <taxon>Leiuperinae</taxon>
        <taxon>Engystomops</taxon>
    </lineage>
</organism>
<dbReference type="GO" id="GO:0005615">
    <property type="term" value="C:extracellular space"/>
    <property type="evidence" value="ECO:0007669"/>
    <property type="project" value="InterPro"/>
</dbReference>
<dbReference type="InterPro" id="IPR047565">
    <property type="entry name" value="Alpha-macroglob_thiol-ester_cl"/>
</dbReference>
<dbReference type="Gene3D" id="6.20.50.160">
    <property type="match status" value="1"/>
</dbReference>
<keyword evidence="4" id="KW-0646">Protease inhibitor</keyword>
<evidence type="ECO:0000313" key="11">
    <source>
        <dbReference type="Proteomes" id="UP000824782"/>
    </source>
</evidence>
<dbReference type="PROSITE" id="PS01178">
    <property type="entry name" value="ANAPHYLATOXIN_2"/>
    <property type="match status" value="1"/>
</dbReference>
<dbReference type="Pfam" id="PF01821">
    <property type="entry name" value="ANATO"/>
    <property type="match status" value="1"/>
</dbReference>
<comment type="caution">
    <text evidence="10">The sequence shown here is derived from an EMBL/GenBank/DDBJ whole genome shotgun (WGS) entry which is preliminary data.</text>
</comment>
<comment type="similarity">
    <text evidence="2">Belongs to the protease inhibitor I39 (alpha-2-macroglobulin) family.</text>
</comment>
<dbReference type="SMART" id="SM01359">
    <property type="entry name" value="A2M_N_2"/>
    <property type="match status" value="1"/>
</dbReference>
<dbReference type="InterPro" id="IPR048848">
    <property type="entry name" value="C3_CUB2"/>
</dbReference>
<dbReference type="InterPro" id="IPR019742">
    <property type="entry name" value="MacrogloblnA2_CS"/>
</dbReference>
<dbReference type="InterPro" id="IPR008930">
    <property type="entry name" value="Terpenoid_cyclase/PrenylTrfase"/>
</dbReference>
<dbReference type="InterPro" id="IPR014756">
    <property type="entry name" value="Ig_E-set"/>
</dbReference>
<dbReference type="CDD" id="cd00017">
    <property type="entry name" value="ANATO"/>
    <property type="match status" value="1"/>
</dbReference>
<dbReference type="InterPro" id="IPR018933">
    <property type="entry name" value="Netrin_module_non-TIMP"/>
</dbReference>
<evidence type="ECO:0000259" key="8">
    <source>
        <dbReference type="PROSITE" id="PS01178"/>
    </source>
</evidence>
<evidence type="ECO:0008006" key="12">
    <source>
        <dbReference type="Google" id="ProtNLM"/>
    </source>
</evidence>
<dbReference type="Gene3D" id="1.20.50.70">
    <property type="match status" value="1"/>
</dbReference>
<dbReference type="InterPro" id="IPR001134">
    <property type="entry name" value="Netrin_domain"/>
</dbReference>
<evidence type="ECO:0000313" key="10">
    <source>
        <dbReference type="EMBL" id="KAG8573862.1"/>
    </source>
</evidence>
<dbReference type="FunFam" id="2.60.40.10:FF:000155">
    <property type="entry name" value="complement C3 isoform X1"/>
    <property type="match status" value="1"/>
</dbReference>
<dbReference type="SUPFAM" id="SSF47686">
    <property type="entry name" value="Anaphylotoxins (complement system)"/>
    <property type="match status" value="1"/>
</dbReference>
<dbReference type="Pfam" id="PF07678">
    <property type="entry name" value="TED_complement"/>
    <property type="match status" value="2"/>
</dbReference>
<dbReference type="PROSITE" id="PS00477">
    <property type="entry name" value="ALPHA_2_MACROGLOBULIN"/>
    <property type="match status" value="1"/>
</dbReference>
<dbReference type="Gene3D" id="2.40.50.120">
    <property type="match status" value="1"/>
</dbReference>
<feature type="domain" description="NTR" evidence="9">
    <location>
        <begin position="1208"/>
        <end position="1350"/>
    </location>
</feature>
<dbReference type="Gene3D" id="2.60.120.1540">
    <property type="match status" value="1"/>
</dbReference>
<dbReference type="SMART" id="SM01419">
    <property type="entry name" value="Thiol-ester_cl"/>
    <property type="match status" value="1"/>
</dbReference>
<dbReference type="Gene3D" id="1.20.91.20">
    <property type="entry name" value="Anaphylotoxins (complement system)"/>
    <property type="match status" value="1"/>
</dbReference>
<dbReference type="SMART" id="SM01361">
    <property type="entry name" value="A2M_recep"/>
    <property type="match status" value="1"/>
</dbReference>
<dbReference type="InterPro" id="IPR040839">
    <property type="entry name" value="MG4"/>
</dbReference>
<dbReference type="SMART" id="SM00643">
    <property type="entry name" value="C345C"/>
    <property type="match status" value="1"/>
</dbReference>
<sequence>MSTPGKIVTYLEYDHFFMAVLTINLTLICFRPYTVDFNGTLGQLSLNAMRITDGKGEVKLLRNHLIKPFNDPEMLLQYKIHVSVTVITDSGSDFVEAELNDIYIVKSPYKILFTRTSRYFKPGMPFDLMVMVTNPDGSPAKNIPVVVENQDKVNGKTQDDGISRLKLNTALKDKSMKITVKTAVPQLHNNLQASGEITVTAYTPMSGQDNYLHIGIENNVQEPRKQLFINFNIFNSDAKVQSQITHFTYLILNKGRIMRAGKMKRTNQALVTMQLYITEDFMPSFRIVAYYFVDKEIVSDSLWVDMVDRCMGTLLLKGERDSGRPQDQIKLTLQADVNATVGLVAVDKGVFALNSKYKLTQSKIWDIVEKFDIGCSPGSGADNMGVFYDAGLAVNTNYGMRTAERSVQSCKDTKTRRRRTSAALMEIKAQKASSYRDLEKQCCNDGMLSNPMGHKCDRRARLIQEGEMCVKAFLECCRYIDQKLKMEKLLMGTSDLERSDTESEYIPDAEILVRSDFPESWYWNIVKMEDKPNTVIDGISTKVLQNFYLKDTITTWELLAVSISENKGVCVAEPYDIQAFQSFFIDLKLPYSAVRNEQVEIRAILYNYESKPMKVRVTLSHNPLICSLSTAKKAYSVVVDVKNASSIAVPFVIVPLTIGQHFIEVKAAVYGIFAGDGVKKPLKVVYLEDSIDGAALNHLIFTPSGCAEQNMRRMTPVVIATHYLDQTNQWDRIGVNRREEAITNINIGFVNQQKYRRSDGSFPLFPDEPIPGTWLTAYIVKVFAMAKNLIDIGDDILCGSVKWLILSKQKPDGMFTEEWPISHQYVKGGVAGSYDPDVAMTAFVVISLLESQKYCTKYVNEFAIKYNESLKLIADNYNQLTSPHSVAKHHDALAWPADLNDPKKLNNISWLDLEGSKMVSIEATSYALLALLKLEASHAVMEPVVRWLIRQQFYGDKYVSTQATMMLFQALAQFDVAKGTDNHTEMDVIFTLPGRTLSTTQRIDVQSGLQARSEQTNINKDFVVTAKGIGQASLKVMAVYYELATEKGEECKNYDLSVTVTKEPIVTSDTLETISIKICFRHLKSVDATMSIIDVSMMTGFSPDEKDLKRLKDGVDKYISEFEINKGAFDKGTLIIYLKKVSHEEEECLKFRLNKHLEVGLVQPGSVTIYDYYAPESRCQKFYHYIEDNTYFGRICHENVCRCAEGKCLMDQEKKDAESRLADACSSGMDHVYKVTLLQSYYEKDFDKYEMLVTDVYKKGTDEDAKGNKRIFLSHVRCRKNIKLEIGKDYIVFGSSKNVWYTETFGYSYVLSSDSWIEWWPNQRECQDPEYEDLCNDFSSFTFELNISGCQS</sequence>
<dbReference type="InterPro" id="IPR011625">
    <property type="entry name" value="A2M_N_BRD"/>
</dbReference>
<dbReference type="SUPFAM" id="SSF48239">
    <property type="entry name" value="Terpenoid cyclases/Protein prenyltransferases"/>
    <property type="match status" value="1"/>
</dbReference>
<dbReference type="Pfam" id="PF07703">
    <property type="entry name" value="A2M_BRD"/>
    <property type="match status" value="1"/>
</dbReference>
<dbReference type="InterPro" id="IPR018081">
    <property type="entry name" value="Anaphylatoxin_comp_syst"/>
</dbReference>
<dbReference type="SUPFAM" id="SSF50242">
    <property type="entry name" value="TIMP-like"/>
    <property type="match status" value="1"/>
</dbReference>
<dbReference type="GO" id="GO:0004867">
    <property type="term" value="F:serine-type endopeptidase inhibitor activity"/>
    <property type="evidence" value="ECO:0007669"/>
    <property type="project" value="UniProtKB-KW"/>
</dbReference>
<dbReference type="Proteomes" id="UP000824782">
    <property type="component" value="Unassembled WGS sequence"/>
</dbReference>
<dbReference type="PANTHER" id="PTHR11412:SF81">
    <property type="entry name" value="COMPLEMENT C3"/>
    <property type="match status" value="1"/>
</dbReference>
<dbReference type="Pfam" id="PF07677">
    <property type="entry name" value="A2M_recep"/>
    <property type="match status" value="1"/>
</dbReference>
<dbReference type="InterPro" id="IPR036595">
    <property type="entry name" value="A-macroglobulin_rcpt-bd_sf"/>
</dbReference>
<keyword evidence="3" id="KW-0964">Secreted</keyword>
<accession>A0AAV7BNE6</accession>
<dbReference type="PANTHER" id="PTHR11412">
    <property type="entry name" value="MACROGLOBULIN / COMPLEMENT"/>
    <property type="match status" value="1"/>
</dbReference>
<reference evidence="10" key="1">
    <citation type="thesis" date="2020" institute="ProQuest LLC" country="789 East Eisenhower Parkway, Ann Arbor, MI, USA">
        <title>Comparative Genomics and Chromosome Evolution.</title>
        <authorList>
            <person name="Mudd A.B."/>
        </authorList>
    </citation>
    <scope>NUCLEOTIDE SEQUENCE</scope>
    <source>
        <strain evidence="10">237g6f4</strain>
        <tissue evidence="10">Blood</tissue>
    </source>
</reference>
<dbReference type="InterPro" id="IPR001599">
    <property type="entry name" value="Macroglobln_a2"/>
</dbReference>
<name>A0AAV7BNE6_ENGPU</name>
<gene>
    <name evidence="10" type="ORF">GDO81_008889</name>
</gene>
<dbReference type="Pfam" id="PF01759">
    <property type="entry name" value="NTR"/>
    <property type="match status" value="1"/>
</dbReference>
<evidence type="ECO:0000256" key="4">
    <source>
        <dbReference type="ARBA" id="ARBA00022690"/>
    </source>
</evidence>
<dbReference type="InterPro" id="IPR011626">
    <property type="entry name" value="Alpha-macroglobulin_TED"/>
</dbReference>
<dbReference type="Pfam" id="PF21308">
    <property type="entry name" value="C3_CUB2"/>
    <property type="match status" value="1"/>
</dbReference>
<dbReference type="SUPFAM" id="SSF81296">
    <property type="entry name" value="E set domains"/>
    <property type="match status" value="1"/>
</dbReference>
<feature type="domain" description="Anaphylatoxin-like" evidence="8">
    <location>
        <begin position="442"/>
        <end position="477"/>
    </location>
</feature>
<keyword evidence="5" id="KW-0722">Serine protease inhibitor</keyword>
<dbReference type="Gene3D" id="2.20.130.20">
    <property type="match status" value="1"/>
</dbReference>
<dbReference type="Gene3D" id="2.60.40.690">
    <property type="entry name" value="Alpha-macroglobulin, receptor-binding domain"/>
    <property type="match status" value="1"/>
</dbReference>
<keyword evidence="7" id="KW-1015">Disulfide bond</keyword>
<dbReference type="Gene3D" id="1.50.10.20">
    <property type="match status" value="1"/>
</dbReference>
<evidence type="ECO:0000259" key="9">
    <source>
        <dbReference type="PROSITE" id="PS50189"/>
    </source>
</evidence>
<evidence type="ECO:0000256" key="7">
    <source>
        <dbReference type="ARBA" id="ARBA00023157"/>
    </source>
</evidence>
<evidence type="ECO:0000256" key="3">
    <source>
        <dbReference type="ARBA" id="ARBA00022525"/>
    </source>
</evidence>
<dbReference type="InterPro" id="IPR000020">
    <property type="entry name" value="Anaphylatoxin/fibulin"/>
</dbReference>
<dbReference type="FunFam" id="2.40.50.120:FF:000013">
    <property type="entry name" value="Complement C3"/>
    <property type="match status" value="1"/>
</dbReference>
<dbReference type="PROSITE" id="PS50189">
    <property type="entry name" value="NTR"/>
    <property type="match status" value="1"/>
</dbReference>
<dbReference type="Pfam" id="PF17789">
    <property type="entry name" value="MG4"/>
    <property type="match status" value="1"/>
</dbReference>
<proteinExistence type="inferred from homology"/>
<evidence type="ECO:0000256" key="2">
    <source>
        <dbReference type="ARBA" id="ARBA00010952"/>
    </source>
</evidence>
<dbReference type="EMBL" id="WNYA01000004">
    <property type="protein sequence ID" value="KAG8573862.1"/>
    <property type="molecule type" value="Genomic_DNA"/>
</dbReference>
<keyword evidence="11" id="KW-1185">Reference proteome</keyword>
<dbReference type="Gene3D" id="2.60.40.1940">
    <property type="match status" value="1"/>
</dbReference>
<dbReference type="Gene3D" id="2.60.40.1930">
    <property type="match status" value="1"/>
</dbReference>
<evidence type="ECO:0000256" key="1">
    <source>
        <dbReference type="ARBA" id="ARBA00004613"/>
    </source>
</evidence>
<dbReference type="SUPFAM" id="SSF49410">
    <property type="entry name" value="Alpha-macroglobulin receptor domain"/>
    <property type="match status" value="1"/>
</dbReference>
<dbReference type="SMART" id="SM00104">
    <property type="entry name" value="ANATO"/>
    <property type="match status" value="1"/>
</dbReference>
<dbReference type="InterPro" id="IPR008993">
    <property type="entry name" value="TIMP-like_OB-fold"/>
</dbReference>
<keyword evidence="6" id="KW-0882">Thioester bond</keyword>
<dbReference type="InterPro" id="IPR009048">
    <property type="entry name" value="A-macroglobulin_rcpt-bd"/>
</dbReference>